<evidence type="ECO:0000313" key="1">
    <source>
        <dbReference type="EMBL" id="EMD29438.1"/>
    </source>
</evidence>
<evidence type="ECO:0000313" key="3">
    <source>
        <dbReference type="Proteomes" id="UP000014137"/>
    </source>
</evidence>
<dbReference type="InterPro" id="IPR022536">
    <property type="entry name" value="EspC"/>
</dbReference>
<name>M2PXV2_9PSEU</name>
<dbReference type="AlphaFoldDB" id="M2PXV2"/>
<dbReference type="Proteomes" id="UP000188551">
    <property type="component" value="Unassembled WGS sequence"/>
</dbReference>
<reference evidence="1 3" key="1">
    <citation type="submission" date="2012-10" db="EMBL/GenBank/DDBJ databases">
        <title>Genome assembly of Amycolatopsis azurea DSM 43854.</title>
        <authorList>
            <person name="Khatri I."/>
            <person name="Kaur I."/>
            <person name="Subramanian S."/>
            <person name="Mayilraj S."/>
        </authorList>
    </citation>
    <scope>NUCLEOTIDE SEQUENCE [LARGE SCALE GENOMIC DNA]</scope>
    <source>
        <strain evidence="1 3">DSM 43854</strain>
    </source>
</reference>
<reference evidence="2 4" key="2">
    <citation type="submission" date="2017-02" db="EMBL/GenBank/DDBJ databases">
        <title>Amycolatopsis azurea DSM 43854 draft genome.</title>
        <authorList>
            <person name="Mayilraj S."/>
        </authorList>
    </citation>
    <scope>NUCLEOTIDE SEQUENCE [LARGE SCALE GENOMIC DNA]</scope>
    <source>
        <strain evidence="2 4">DSM 43854</strain>
    </source>
</reference>
<gene>
    <name evidence="2" type="ORF">B0293_32085</name>
    <name evidence="1" type="ORF">C791_4287</name>
</gene>
<organism evidence="1 3">
    <name type="scientific">Amycolatopsis azurea DSM 43854</name>
    <dbReference type="NCBI Taxonomy" id="1238180"/>
    <lineage>
        <taxon>Bacteria</taxon>
        <taxon>Bacillati</taxon>
        <taxon>Actinomycetota</taxon>
        <taxon>Actinomycetes</taxon>
        <taxon>Pseudonocardiales</taxon>
        <taxon>Pseudonocardiaceae</taxon>
        <taxon>Amycolatopsis</taxon>
    </lineage>
</organism>
<dbReference type="Pfam" id="PF10824">
    <property type="entry name" value="T7SS_ESX_EspC"/>
    <property type="match status" value="1"/>
</dbReference>
<dbReference type="EMBL" id="ANMG01000004">
    <property type="protein sequence ID" value="EMD29438.1"/>
    <property type="molecule type" value="Genomic_DNA"/>
</dbReference>
<dbReference type="EMBL" id="MUXN01000024">
    <property type="protein sequence ID" value="OOC02780.1"/>
    <property type="molecule type" value="Genomic_DNA"/>
</dbReference>
<dbReference type="GO" id="GO:0009306">
    <property type="term" value="P:protein secretion"/>
    <property type="evidence" value="ECO:0007669"/>
    <property type="project" value="InterPro"/>
</dbReference>
<comment type="caution">
    <text evidence="1">The sequence shown here is derived from an EMBL/GenBank/DDBJ whole genome shotgun (WGS) entry which is preliminary data.</text>
</comment>
<dbReference type="RefSeq" id="WP_005151088.1">
    <property type="nucleotide sequence ID" value="NZ_ANMG01000004.1"/>
</dbReference>
<protein>
    <submittedName>
        <fullName evidence="2">ESX-1 secretion-associated protein</fullName>
    </submittedName>
</protein>
<keyword evidence="4" id="KW-1185">Reference proteome</keyword>
<evidence type="ECO:0000313" key="2">
    <source>
        <dbReference type="EMBL" id="OOC02780.1"/>
    </source>
</evidence>
<dbReference type="OrthoDB" id="3697448at2"/>
<dbReference type="PATRIC" id="fig|1238180.3.peg.749"/>
<proteinExistence type="predicted"/>
<dbReference type="Proteomes" id="UP000014137">
    <property type="component" value="Unassembled WGS sequence"/>
</dbReference>
<sequence length="103" mass="10944">MAKGYQVLNDELTTHTGKVDGLADRMGTAVEAANTVTMDDSAYGVICQPFAMLLQPFEEMGVNALKTAAESLTETATKVRDAAKAYQDREGDTVDAIKKAEAG</sequence>
<evidence type="ECO:0000313" key="4">
    <source>
        <dbReference type="Proteomes" id="UP000188551"/>
    </source>
</evidence>
<accession>M2PXV2</accession>